<sequence>MLMLDLRNSTARISLDEILAGGRRHVSNPAAFAAFMAGLRLSPALLKEPDWRRPASAAGGFAFFRTLMHVAVPRFYDARHLDGLGGRFALRLAGAGRASDYTVTVLNRRVLTLSGLPLDPASGAAVIDAEIRADVFLALWNDLTAELAQATLERLGARQPVMPSAA</sequence>
<dbReference type="Proteomes" id="UP001055102">
    <property type="component" value="Unassembled WGS sequence"/>
</dbReference>
<reference evidence="1" key="1">
    <citation type="journal article" date="2021" name="Front. Microbiol.">
        <title>Comprehensive Comparative Genomics and Phenotyping of Methylobacterium Species.</title>
        <authorList>
            <person name="Alessa O."/>
            <person name="Ogura Y."/>
            <person name="Fujitani Y."/>
            <person name="Takami H."/>
            <person name="Hayashi T."/>
            <person name="Sahin N."/>
            <person name="Tani A."/>
        </authorList>
    </citation>
    <scope>NUCLEOTIDE SEQUENCE</scope>
    <source>
        <strain evidence="1">LMG 23639</strain>
    </source>
</reference>
<reference evidence="1" key="2">
    <citation type="submission" date="2021-08" db="EMBL/GenBank/DDBJ databases">
        <authorList>
            <person name="Tani A."/>
            <person name="Ola A."/>
            <person name="Ogura Y."/>
            <person name="Katsura K."/>
            <person name="Hayashi T."/>
        </authorList>
    </citation>
    <scope>NUCLEOTIDE SEQUENCE</scope>
    <source>
        <strain evidence="1">LMG 23639</strain>
    </source>
</reference>
<comment type="caution">
    <text evidence="1">The sequence shown here is derived from an EMBL/GenBank/DDBJ whole genome shotgun (WGS) entry which is preliminary data.</text>
</comment>
<gene>
    <name evidence="1" type="ORF">AOPFMNJM_2122</name>
</gene>
<accession>A0ABQ4SXY7</accession>
<evidence type="ECO:0000313" key="1">
    <source>
        <dbReference type="EMBL" id="GJE06800.1"/>
    </source>
</evidence>
<name>A0ABQ4SXY7_9HYPH</name>
<dbReference type="EMBL" id="BPQR01000035">
    <property type="protein sequence ID" value="GJE06800.1"/>
    <property type="molecule type" value="Genomic_DNA"/>
</dbReference>
<protein>
    <submittedName>
        <fullName evidence="1">Uncharacterized protein</fullName>
    </submittedName>
</protein>
<organism evidence="1 2">
    <name type="scientific">Methylobacterium jeotgali</name>
    <dbReference type="NCBI Taxonomy" id="381630"/>
    <lineage>
        <taxon>Bacteria</taxon>
        <taxon>Pseudomonadati</taxon>
        <taxon>Pseudomonadota</taxon>
        <taxon>Alphaproteobacteria</taxon>
        <taxon>Hyphomicrobiales</taxon>
        <taxon>Methylobacteriaceae</taxon>
        <taxon>Methylobacterium</taxon>
    </lineage>
</organism>
<evidence type="ECO:0000313" key="2">
    <source>
        <dbReference type="Proteomes" id="UP001055102"/>
    </source>
</evidence>
<proteinExistence type="predicted"/>
<keyword evidence="2" id="KW-1185">Reference proteome</keyword>
<dbReference type="RefSeq" id="WP_238275691.1">
    <property type="nucleotide sequence ID" value="NZ_BPQR01000035.1"/>
</dbReference>